<dbReference type="InterPro" id="IPR002937">
    <property type="entry name" value="Amino_oxidase"/>
</dbReference>
<dbReference type="Proteomes" id="UP001523392">
    <property type="component" value="Unassembled WGS sequence"/>
</dbReference>
<dbReference type="RefSeq" id="WP_252954767.1">
    <property type="nucleotide sequence ID" value="NZ_JAFIRR010000119.1"/>
</dbReference>
<feature type="domain" description="Amine oxidase" evidence="1">
    <location>
        <begin position="10"/>
        <end position="403"/>
    </location>
</feature>
<dbReference type="InterPro" id="IPR050464">
    <property type="entry name" value="Zeta_carotene_desat/Oxidored"/>
</dbReference>
<dbReference type="PANTHER" id="PTHR42923:SF47">
    <property type="entry name" value="BLR3003 PROTEIN"/>
    <property type="match status" value="1"/>
</dbReference>
<dbReference type="SUPFAM" id="SSF51905">
    <property type="entry name" value="FAD/NAD(P)-binding domain"/>
    <property type="match status" value="1"/>
</dbReference>
<proteinExistence type="predicted"/>
<evidence type="ECO:0000313" key="2">
    <source>
        <dbReference type="EMBL" id="MCO6418137.1"/>
    </source>
</evidence>
<reference evidence="2 3" key="1">
    <citation type="submission" date="2021-12" db="EMBL/GenBank/DDBJ databases">
        <title>Siccirubricoccus leaddurans sp. nov., a high concentration Zn2+ tolerance bacterium.</title>
        <authorList>
            <person name="Cao Y."/>
        </authorList>
    </citation>
    <scope>NUCLEOTIDE SEQUENCE [LARGE SCALE GENOMIC DNA]</scope>
    <source>
        <strain evidence="2 3">KC 17139</strain>
    </source>
</reference>
<keyword evidence="3" id="KW-1185">Reference proteome</keyword>
<gene>
    <name evidence="2" type="ORF">JYK14_18495</name>
</gene>
<dbReference type="PANTHER" id="PTHR42923">
    <property type="entry name" value="PROTOPORPHYRINOGEN OXIDASE"/>
    <property type="match status" value="1"/>
</dbReference>
<dbReference type="Gene3D" id="3.90.660.10">
    <property type="match status" value="1"/>
</dbReference>
<protein>
    <submittedName>
        <fullName evidence="2">FAD-dependent oxidoreductase</fullName>
    </submittedName>
</protein>
<name>A0ABT1D872_9PROT</name>
<sequence length="405" mass="42251">MTIHIIGAGVAGLAGALALLEAGRPVALHEASPQAGGRCRALPDGTDNGTHALIGANRAALAFLATIGAREGWVEPEPAGLPVLDLRDGRAFRVALSPLAWGNAALRPPGFSAGALLALAKLALPLPDRAIGPALAAHPEFLRGFVDPLVVAALNTPVEEASARRLGAVLRRLGGKGATRLFVARHGLGPDLVAPAVAALRTRGATLRTGARLRRLVTQGGRVAALDFGEDAIALGPEDAVLLATPPWESQRLLPHLETPSSYAPIVNLHYAHRTPGPVRFLGLLDALCQWVLVRPEGVSVTVSAGDAAAREEQESLAPRAWAELRRAALAFGLKGEWPEAPPPCRVVKERRATPRHLPGPALRPPPLPLPNLALAGDWTEPVLPATIEAAVLSGQAAARALLRR</sequence>
<evidence type="ECO:0000313" key="3">
    <source>
        <dbReference type="Proteomes" id="UP001523392"/>
    </source>
</evidence>
<dbReference type="Gene3D" id="3.50.50.60">
    <property type="entry name" value="FAD/NAD(P)-binding domain"/>
    <property type="match status" value="2"/>
</dbReference>
<comment type="caution">
    <text evidence="2">The sequence shown here is derived from an EMBL/GenBank/DDBJ whole genome shotgun (WGS) entry which is preliminary data.</text>
</comment>
<evidence type="ECO:0000259" key="1">
    <source>
        <dbReference type="Pfam" id="PF01593"/>
    </source>
</evidence>
<accession>A0ABT1D872</accession>
<dbReference type="Pfam" id="PF01593">
    <property type="entry name" value="Amino_oxidase"/>
    <property type="match status" value="1"/>
</dbReference>
<dbReference type="InterPro" id="IPR036188">
    <property type="entry name" value="FAD/NAD-bd_sf"/>
</dbReference>
<organism evidence="2 3">
    <name type="scientific">Siccirubricoccus soli</name>
    <dbReference type="NCBI Taxonomy" id="2899147"/>
    <lineage>
        <taxon>Bacteria</taxon>
        <taxon>Pseudomonadati</taxon>
        <taxon>Pseudomonadota</taxon>
        <taxon>Alphaproteobacteria</taxon>
        <taxon>Acetobacterales</taxon>
        <taxon>Roseomonadaceae</taxon>
        <taxon>Siccirubricoccus</taxon>
    </lineage>
</organism>
<dbReference type="EMBL" id="JAFIRR010000119">
    <property type="protein sequence ID" value="MCO6418137.1"/>
    <property type="molecule type" value="Genomic_DNA"/>
</dbReference>